<gene>
    <name evidence="3" type="ORF">FOL47_008938</name>
</gene>
<dbReference type="InterPro" id="IPR001841">
    <property type="entry name" value="Znf_RING"/>
</dbReference>
<accession>A0A7J6N1X6</accession>
<comment type="caution">
    <text evidence="3">The sequence shown here is derived from an EMBL/GenBank/DDBJ whole genome shotgun (WGS) entry which is preliminary data.</text>
</comment>
<keyword evidence="1" id="KW-0862">Zinc</keyword>
<keyword evidence="1" id="KW-0479">Metal-binding</keyword>
<protein>
    <recommendedName>
        <fullName evidence="2">RING-type domain-containing protein</fullName>
    </recommendedName>
</protein>
<dbReference type="SMART" id="SM00184">
    <property type="entry name" value="RING"/>
    <property type="match status" value="1"/>
</dbReference>
<dbReference type="GO" id="GO:0008270">
    <property type="term" value="F:zinc ion binding"/>
    <property type="evidence" value="ECO:0007669"/>
    <property type="project" value="UniProtKB-KW"/>
</dbReference>
<dbReference type="InterPro" id="IPR013083">
    <property type="entry name" value="Znf_RING/FYVE/PHD"/>
</dbReference>
<dbReference type="OrthoDB" id="413976at2759"/>
<evidence type="ECO:0000313" key="4">
    <source>
        <dbReference type="Proteomes" id="UP000591131"/>
    </source>
</evidence>
<proteinExistence type="predicted"/>
<dbReference type="Pfam" id="PF13920">
    <property type="entry name" value="zf-C3HC4_3"/>
    <property type="match status" value="1"/>
</dbReference>
<dbReference type="SUPFAM" id="SSF57850">
    <property type="entry name" value="RING/U-box"/>
    <property type="match status" value="1"/>
</dbReference>
<dbReference type="EMBL" id="JAAPAO010000006">
    <property type="protein sequence ID" value="KAF4677873.1"/>
    <property type="molecule type" value="Genomic_DNA"/>
</dbReference>
<keyword evidence="1" id="KW-0863">Zinc-finger</keyword>
<evidence type="ECO:0000259" key="2">
    <source>
        <dbReference type="PROSITE" id="PS50089"/>
    </source>
</evidence>
<dbReference type="Proteomes" id="UP000591131">
    <property type="component" value="Unassembled WGS sequence"/>
</dbReference>
<sequence length="416" mass="45019">MGSKFSCGPVCGKFKRKKSGNSVPVVDQPVGGDTAACNVCHQLNPVGYDANVFVCSTCRSVNRIHRYGNGERRLSTVEPTPDNEIRLLRHSSTVFAPADTNSTKSYPQPTGSDDNTIPPCAVCLDNPGDMVTLPCCHGGLCEPCALHIASNEAVGGARCPKCRASIDKLVRIAKLGGPITTGVEVPIPASRALRELLCLVQCQRLIDGNVKKMGTLALRHEVRSLHLPEPTTSVTALTKSPQVSSVGQGEGLSPVNPDLCSTLYSEYAVRIDDMLRRFAISVDAMMESKKFIALPREDKLNILSLCAQVLFRWSSIDHVYPYEGVGYTQAALHEIASRKAEKPEMPAIVKNVNVGKVPDRGGSLDCYSKAAFDKSIRQANLELIRKYEKDANYSKGGKGWGQGKGYGKGGKGRDYY</sequence>
<dbReference type="Gene3D" id="3.30.40.10">
    <property type="entry name" value="Zinc/RING finger domain, C3HC4 (zinc finger)"/>
    <property type="match status" value="1"/>
</dbReference>
<organism evidence="3 4">
    <name type="scientific">Perkinsus chesapeaki</name>
    <name type="common">Clam parasite</name>
    <name type="synonym">Perkinsus andrewsi</name>
    <dbReference type="NCBI Taxonomy" id="330153"/>
    <lineage>
        <taxon>Eukaryota</taxon>
        <taxon>Sar</taxon>
        <taxon>Alveolata</taxon>
        <taxon>Perkinsozoa</taxon>
        <taxon>Perkinsea</taxon>
        <taxon>Perkinsida</taxon>
        <taxon>Perkinsidae</taxon>
        <taxon>Perkinsus</taxon>
    </lineage>
</organism>
<reference evidence="3 4" key="1">
    <citation type="submission" date="2020-04" db="EMBL/GenBank/DDBJ databases">
        <title>Perkinsus chesapeaki whole genome sequence.</title>
        <authorList>
            <person name="Bogema D.R."/>
        </authorList>
    </citation>
    <scope>NUCLEOTIDE SEQUENCE [LARGE SCALE GENOMIC DNA]</scope>
    <source>
        <strain evidence="3">ATCC PRA-425</strain>
    </source>
</reference>
<evidence type="ECO:0000313" key="3">
    <source>
        <dbReference type="EMBL" id="KAF4677873.1"/>
    </source>
</evidence>
<evidence type="ECO:0000256" key="1">
    <source>
        <dbReference type="PROSITE-ProRule" id="PRU00175"/>
    </source>
</evidence>
<keyword evidence="4" id="KW-1185">Reference proteome</keyword>
<dbReference type="PROSITE" id="PS50089">
    <property type="entry name" value="ZF_RING_2"/>
    <property type="match status" value="1"/>
</dbReference>
<feature type="domain" description="RING-type" evidence="2">
    <location>
        <begin position="120"/>
        <end position="163"/>
    </location>
</feature>
<dbReference type="AlphaFoldDB" id="A0A7J6N1X6"/>
<name>A0A7J6N1X6_PERCH</name>